<comment type="caution">
    <text evidence="3">The sequence shown here is derived from an EMBL/GenBank/DDBJ whole genome shotgun (WGS) entry which is preliminary data.</text>
</comment>
<dbReference type="Pfam" id="PF12804">
    <property type="entry name" value="NTP_transf_3"/>
    <property type="match status" value="1"/>
</dbReference>
<gene>
    <name evidence="3" type="ORF">LT42_09525</name>
</gene>
<dbReference type="AlphaFoldDB" id="A0A9X0EHW4"/>
<evidence type="ECO:0000313" key="4">
    <source>
        <dbReference type="Proteomes" id="UP000029719"/>
    </source>
</evidence>
<evidence type="ECO:0000256" key="1">
    <source>
        <dbReference type="ARBA" id="ARBA00022842"/>
    </source>
</evidence>
<dbReference type="RefSeq" id="WP_037011772.1">
    <property type="nucleotide sequence ID" value="NZ_JRMB01000001.1"/>
</dbReference>
<sequence>MSETLCAIVLAAGLGSRYRKIAGEHRNKLLAQCIGRDGIERSVLEQVLVNVRPVAAKTVLLTRSDYCSVAELGLRHGCEVVLLDSPGMGDSIAAAVSAEPAHCGWLIALGDMPFIHATTLEQVAGSVADDAISVPVHGGRYGHPVTFGRLFGPALMTLAGEKGAKRLFQNARIHEVQVDDPGVLWDVDVPAALTFPSR</sequence>
<keyword evidence="1" id="KW-0460">Magnesium</keyword>
<dbReference type="PANTHER" id="PTHR43777:SF1">
    <property type="entry name" value="MOLYBDENUM COFACTOR CYTIDYLYLTRANSFERASE"/>
    <property type="match status" value="1"/>
</dbReference>
<dbReference type="CDD" id="cd04182">
    <property type="entry name" value="GT_2_like_f"/>
    <property type="match status" value="1"/>
</dbReference>
<dbReference type="GO" id="GO:0016779">
    <property type="term" value="F:nucleotidyltransferase activity"/>
    <property type="evidence" value="ECO:0007669"/>
    <property type="project" value="UniProtKB-ARBA"/>
</dbReference>
<proteinExistence type="predicted"/>
<dbReference type="PANTHER" id="PTHR43777">
    <property type="entry name" value="MOLYBDENUM COFACTOR CYTIDYLYLTRANSFERASE"/>
    <property type="match status" value="1"/>
</dbReference>
<name>A0A9X0EHW4_9PSED</name>
<dbReference type="InterPro" id="IPR029044">
    <property type="entry name" value="Nucleotide-diphossugar_trans"/>
</dbReference>
<protein>
    <submittedName>
        <fullName evidence="3">Molybdopterin-guanine dinucleotide biosynthesis protein MobA</fullName>
    </submittedName>
</protein>
<evidence type="ECO:0000259" key="2">
    <source>
        <dbReference type="Pfam" id="PF12804"/>
    </source>
</evidence>
<reference evidence="3 4" key="1">
    <citation type="submission" date="2014-09" db="EMBL/GenBank/DDBJ databases">
        <title>Genome sequence of Pseudomonas lutea strain DSM 17257T.</title>
        <authorList>
            <person name="Kwak Y."/>
            <person name="Shin J.-H."/>
        </authorList>
    </citation>
    <scope>NUCLEOTIDE SEQUENCE [LARGE SCALE GENOMIC DNA]</scope>
    <source>
        <strain evidence="3 4">DSM 17257</strain>
    </source>
</reference>
<organism evidence="3 4">
    <name type="scientific">Pseudomonas lutea</name>
    <dbReference type="NCBI Taxonomy" id="243924"/>
    <lineage>
        <taxon>Bacteria</taxon>
        <taxon>Pseudomonadati</taxon>
        <taxon>Pseudomonadota</taxon>
        <taxon>Gammaproteobacteria</taxon>
        <taxon>Pseudomonadales</taxon>
        <taxon>Pseudomonadaceae</taxon>
        <taxon>Pseudomonas</taxon>
    </lineage>
</organism>
<dbReference type="SUPFAM" id="SSF53448">
    <property type="entry name" value="Nucleotide-diphospho-sugar transferases"/>
    <property type="match status" value="1"/>
</dbReference>
<dbReference type="EMBL" id="JRMB01000001">
    <property type="protein sequence ID" value="KGF66117.1"/>
    <property type="molecule type" value="Genomic_DNA"/>
</dbReference>
<dbReference type="OrthoDB" id="5298023at2"/>
<dbReference type="InterPro" id="IPR025877">
    <property type="entry name" value="MobA-like_NTP_Trfase"/>
</dbReference>
<evidence type="ECO:0000313" key="3">
    <source>
        <dbReference type="EMBL" id="KGF66117.1"/>
    </source>
</evidence>
<dbReference type="Gene3D" id="3.90.550.10">
    <property type="entry name" value="Spore Coat Polysaccharide Biosynthesis Protein SpsA, Chain A"/>
    <property type="match status" value="1"/>
</dbReference>
<dbReference type="Proteomes" id="UP000029719">
    <property type="component" value="Unassembled WGS sequence"/>
</dbReference>
<accession>A0A9X0EHW4</accession>
<feature type="domain" description="MobA-like NTP transferase" evidence="2">
    <location>
        <begin position="7"/>
        <end position="170"/>
    </location>
</feature>